<keyword evidence="5 7" id="KW-0456">Lyase</keyword>
<keyword evidence="9" id="KW-1185">Reference proteome</keyword>
<dbReference type="GO" id="GO:0005737">
    <property type="term" value="C:cytoplasm"/>
    <property type="evidence" value="ECO:0007669"/>
    <property type="project" value="TreeGrafter"/>
</dbReference>
<sequence length="485" mass="53880">MNLDELKALEKAARQLEPSPNQREGWNRAVHAYSHAFLDSLQERNAYDAPAVEDGLFAVYPEEGRPMEELLAQLEQWVDRQGINPASGRHLGYVPGGGVYATALGDYLAAATNRYAGINFASPGAVKMENELIRWMCRLAGFPPNSLGNLTSGGSIANLIAITTARDALGVRAERVSKSVIYLTRQVHHCVQKALRIAGLAEAPIRYIDMDRQFRIRPDALEQQIRTDRAAGLTPFLLVASAGTTDTGAIDPLQDLAAIARAEGMWYHVDAAYGGFFLLSEKLRPLLQGIAQADSIVMDPHKGLFLSYGIGAVLIKDIKAQYRSYHYQANYMQDAALESGEPSPADLSPELTKHFRGLRMWLPLQLLGARPFKAAIEEKALLCRYFFHRAQEMGFETGPEPALSIMIFRHPGSEQLPAEQANPALIRKIWEDGQFFLSSTQIGGEYWIRLAVLSFRTHLQEIEALLLKLQQLCKELGLPIAQEKR</sequence>
<protein>
    <submittedName>
        <fullName evidence="8">Aminotransferase class V-fold PLP-dependent enzyme</fullName>
    </submittedName>
</protein>
<dbReference type="GO" id="GO:0030170">
    <property type="term" value="F:pyridoxal phosphate binding"/>
    <property type="evidence" value="ECO:0007669"/>
    <property type="project" value="InterPro"/>
</dbReference>
<evidence type="ECO:0000313" key="8">
    <source>
        <dbReference type="EMBL" id="TXB64891.1"/>
    </source>
</evidence>
<evidence type="ECO:0000256" key="5">
    <source>
        <dbReference type="ARBA" id="ARBA00023239"/>
    </source>
</evidence>
<dbReference type="SUPFAM" id="SSF53383">
    <property type="entry name" value="PLP-dependent transferases"/>
    <property type="match status" value="1"/>
</dbReference>
<keyword evidence="4 6" id="KW-0663">Pyridoxal phosphate</keyword>
<dbReference type="PANTHER" id="PTHR11999:SF70">
    <property type="entry name" value="MIP05841P"/>
    <property type="match status" value="1"/>
</dbReference>
<dbReference type="InterPro" id="IPR002129">
    <property type="entry name" value="PyrdxlP-dep_de-COase"/>
</dbReference>
<dbReference type="InterPro" id="IPR015422">
    <property type="entry name" value="PyrdxlP-dep_Trfase_small"/>
</dbReference>
<keyword evidence="8" id="KW-0808">Transferase</keyword>
<dbReference type="InterPro" id="IPR015421">
    <property type="entry name" value="PyrdxlP-dep_Trfase_major"/>
</dbReference>
<dbReference type="Gene3D" id="3.90.1150.170">
    <property type="match status" value="1"/>
</dbReference>
<name>A0A5C6RRB4_9BACT</name>
<dbReference type="EMBL" id="VOOR01000010">
    <property type="protein sequence ID" value="TXB64891.1"/>
    <property type="molecule type" value="Genomic_DNA"/>
</dbReference>
<dbReference type="InterPro" id="IPR015424">
    <property type="entry name" value="PyrdxlP-dep_Trfase"/>
</dbReference>
<organism evidence="8 9">
    <name type="scientific">Phaeodactylibacter luteus</name>
    <dbReference type="NCBI Taxonomy" id="1564516"/>
    <lineage>
        <taxon>Bacteria</taxon>
        <taxon>Pseudomonadati</taxon>
        <taxon>Bacteroidota</taxon>
        <taxon>Saprospiria</taxon>
        <taxon>Saprospirales</taxon>
        <taxon>Haliscomenobacteraceae</taxon>
        <taxon>Phaeodactylibacter</taxon>
    </lineage>
</organism>
<keyword evidence="3" id="KW-0210">Decarboxylase</keyword>
<dbReference type="GO" id="GO:0008483">
    <property type="term" value="F:transaminase activity"/>
    <property type="evidence" value="ECO:0007669"/>
    <property type="project" value="UniProtKB-KW"/>
</dbReference>
<dbReference type="PANTHER" id="PTHR11999">
    <property type="entry name" value="GROUP II PYRIDOXAL-5-PHOSPHATE DECARBOXYLASE"/>
    <property type="match status" value="1"/>
</dbReference>
<dbReference type="Proteomes" id="UP000321580">
    <property type="component" value="Unassembled WGS sequence"/>
</dbReference>
<dbReference type="GO" id="GO:0006520">
    <property type="term" value="P:amino acid metabolic process"/>
    <property type="evidence" value="ECO:0007669"/>
    <property type="project" value="InterPro"/>
</dbReference>
<accession>A0A5C6RRB4</accession>
<keyword evidence="8" id="KW-0032">Aminotransferase</keyword>
<comment type="similarity">
    <text evidence="2 7">Belongs to the group II decarboxylase family.</text>
</comment>
<dbReference type="Gene3D" id="3.40.640.10">
    <property type="entry name" value="Type I PLP-dependent aspartate aminotransferase-like (Major domain)"/>
    <property type="match status" value="1"/>
</dbReference>
<evidence type="ECO:0000313" key="9">
    <source>
        <dbReference type="Proteomes" id="UP000321580"/>
    </source>
</evidence>
<feature type="modified residue" description="N6-(pyridoxal phosphate)lysine" evidence="6">
    <location>
        <position position="302"/>
    </location>
</feature>
<dbReference type="PRINTS" id="PR00800">
    <property type="entry name" value="YHDCRBOXLASE"/>
</dbReference>
<dbReference type="OrthoDB" id="9803665at2"/>
<dbReference type="InterPro" id="IPR010977">
    <property type="entry name" value="Aromatic_deC"/>
</dbReference>
<proteinExistence type="inferred from homology"/>
<evidence type="ECO:0000256" key="4">
    <source>
        <dbReference type="ARBA" id="ARBA00022898"/>
    </source>
</evidence>
<evidence type="ECO:0000256" key="3">
    <source>
        <dbReference type="ARBA" id="ARBA00022793"/>
    </source>
</evidence>
<dbReference type="Gene3D" id="3.90.1150.10">
    <property type="entry name" value="Aspartate Aminotransferase, domain 1"/>
    <property type="match status" value="1"/>
</dbReference>
<comment type="cofactor">
    <cofactor evidence="1 6 7">
        <name>pyridoxal 5'-phosphate</name>
        <dbReference type="ChEBI" id="CHEBI:597326"/>
    </cofactor>
</comment>
<dbReference type="GO" id="GO:0016831">
    <property type="term" value="F:carboxy-lyase activity"/>
    <property type="evidence" value="ECO:0007669"/>
    <property type="project" value="UniProtKB-KW"/>
</dbReference>
<comment type="caution">
    <text evidence="8">The sequence shown here is derived from an EMBL/GenBank/DDBJ whole genome shotgun (WGS) entry which is preliminary data.</text>
</comment>
<reference evidence="8 9" key="1">
    <citation type="submission" date="2019-08" db="EMBL/GenBank/DDBJ databases">
        <title>Genome of Phaeodactylibacter luteus.</title>
        <authorList>
            <person name="Bowman J.P."/>
        </authorList>
    </citation>
    <scope>NUCLEOTIDE SEQUENCE [LARGE SCALE GENOMIC DNA]</scope>
    <source>
        <strain evidence="8 9">KCTC 42180</strain>
    </source>
</reference>
<evidence type="ECO:0000256" key="2">
    <source>
        <dbReference type="ARBA" id="ARBA00009533"/>
    </source>
</evidence>
<evidence type="ECO:0000256" key="6">
    <source>
        <dbReference type="PIRSR" id="PIRSR602129-50"/>
    </source>
</evidence>
<gene>
    <name evidence="8" type="ORF">FRY97_06600</name>
</gene>
<dbReference type="RefSeq" id="WP_147166658.1">
    <property type="nucleotide sequence ID" value="NZ_VOOR01000010.1"/>
</dbReference>
<dbReference type="Pfam" id="PF00282">
    <property type="entry name" value="Pyridoxal_deC"/>
    <property type="match status" value="1"/>
</dbReference>
<dbReference type="GO" id="GO:0019752">
    <property type="term" value="P:carboxylic acid metabolic process"/>
    <property type="evidence" value="ECO:0007669"/>
    <property type="project" value="InterPro"/>
</dbReference>
<evidence type="ECO:0000256" key="7">
    <source>
        <dbReference type="RuleBase" id="RU000382"/>
    </source>
</evidence>
<evidence type="ECO:0000256" key="1">
    <source>
        <dbReference type="ARBA" id="ARBA00001933"/>
    </source>
</evidence>
<dbReference type="AlphaFoldDB" id="A0A5C6RRB4"/>